<dbReference type="AlphaFoldDB" id="A0A0G1T9W7"/>
<organism evidence="2 3">
    <name type="scientific">candidate division WWE3 bacterium GW2011_GWC1_47_10</name>
    <dbReference type="NCBI Taxonomy" id="1619122"/>
    <lineage>
        <taxon>Bacteria</taxon>
        <taxon>Katanobacteria</taxon>
    </lineage>
</organism>
<comment type="caution">
    <text evidence="2">The sequence shown here is derived from an EMBL/GenBank/DDBJ whole genome shotgun (WGS) entry which is preliminary data.</text>
</comment>
<evidence type="ECO:0000256" key="1">
    <source>
        <dbReference type="SAM" id="Phobius"/>
    </source>
</evidence>
<protein>
    <submittedName>
        <fullName evidence="2">Uncharacterized protein</fullName>
    </submittedName>
</protein>
<proteinExistence type="predicted"/>
<accession>A0A0G1T9W7</accession>
<gene>
    <name evidence="2" type="ORF">UX73_C0010G0020</name>
</gene>
<dbReference type="STRING" id="1619122.UX73_C0010G0020"/>
<evidence type="ECO:0000313" key="2">
    <source>
        <dbReference type="EMBL" id="KKU50993.1"/>
    </source>
</evidence>
<sequence length="194" mass="22226">MNYLTAEPTTAIIIFAVLFLCILIALLLVLSTENLLYKWRVFLKRERRAKQWQELAQSTSEMVGAFKDLIERQKRENVDSLTDASEELRQQVLAEVEEFKTKLETETLKSQKIVEDKINAKYSQIETSLGVYKREKLKEIDEKVYDVLAEATKDILGKSLSVEEHRDLVVAALERAKIYGGFTANAPGRLDKKA</sequence>
<keyword evidence="1" id="KW-1133">Transmembrane helix</keyword>
<reference evidence="2 3" key="1">
    <citation type="journal article" date="2015" name="Nature">
        <title>rRNA introns, odd ribosomes, and small enigmatic genomes across a large radiation of phyla.</title>
        <authorList>
            <person name="Brown C.T."/>
            <person name="Hug L.A."/>
            <person name="Thomas B.C."/>
            <person name="Sharon I."/>
            <person name="Castelle C.J."/>
            <person name="Singh A."/>
            <person name="Wilkins M.J."/>
            <person name="Williams K.H."/>
            <person name="Banfield J.F."/>
        </authorList>
    </citation>
    <scope>NUCLEOTIDE SEQUENCE [LARGE SCALE GENOMIC DNA]</scope>
</reference>
<keyword evidence="1" id="KW-0812">Transmembrane</keyword>
<evidence type="ECO:0000313" key="3">
    <source>
        <dbReference type="Proteomes" id="UP000034873"/>
    </source>
</evidence>
<keyword evidence="1" id="KW-0472">Membrane</keyword>
<dbReference type="Proteomes" id="UP000034873">
    <property type="component" value="Unassembled WGS sequence"/>
</dbReference>
<dbReference type="EMBL" id="LCNH01000010">
    <property type="protein sequence ID" value="KKU50993.1"/>
    <property type="molecule type" value="Genomic_DNA"/>
</dbReference>
<feature type="transmembrane region" description="Helical" evidence="1">
    <location>
        <begin position="12"/>
        <end position="37"/>
    </location>
</feature>
<name>A0A0G1T9W7_UNCKA</name>